<dbReference type="InterPro" id="IPR000897">
    <property type="entry name" value="SRP54_GTPase_dom"/>
</dbReference>
<dbReference type="SMART" id="SM00382">
    <property type="entry name" value="AAA"/>
    <property type="match status" value="1"/>
</dbReference>
<evidence type="ECO:0000256" key="13">
    <source>
        <dbReference type="NCBIfam" id="TIGR03499"/>
    </source>
</evidence>
<feature type="compositionally biased region" description="Polar residues" evidence="14">
    <location>
        <begin position="125"/>
        <end position="138"/>
    </location>
</feature>
<evidence type="ECO:0000256" key="4">
    <source>
        <dbReference type="ARBA" id="ARBA00022448"/>
    </source>
</evidence>
<organism evidence="17 18">
    <name type="scientific">Zhongshania aliphaticivorans</name>
    <dbReference type="NCBI Taxonomy" id="1470434"/>
    <lineage>
        <taxon>Bacteria</taxon>
        <taxon>Pseudomonadati</taxon>
        <taxon>Pseudomonadota</taxon>
        <taxon>Gammaproteobacteria</taxon>
        <taxon>Cellvibrionales</taxon>
        <taxon>Spongiibacteraceae</taxon>
        <taxon>Zhongshania</taxon>
    </lineage>
</organism>
<proteinExistence type="inferred from homology"/>
<dbReference type="GO" id="GO:0003924">
    <property type="term" value="F:GTPase activity"/>
    <property type="evidence" value="ECO:0007669"/>
    <property type="project" value="UniProtKB-UniRule"/>
</dbReference>
<evidence type="ECO:0000259" key="16">
    <source>
        <dbReference type="SMART" id="SM00962"/>
    </source>
</evidence>
<protein>
    <recommendedName>
        <fullName evidence="3 13">Flagellar biosynthesis protein FlhF</fullName>
    </recommendedName>
</protein>
<sequence length="465" mass="50450">MQVKKYRAADSQQAMRLVRAAHGPDAVILDFHTIDGGVEVVVSLDDSSDSMMAPSQNMPTETAAQQMARQITQQFAPAQAPAPRRERTALDALFDRQKKATASAELPMAERQNLGVSAPQHHQSETTAPQASQSPQLAWSQKDELLTLKQELSSMKSMLMDQLKGHNWQQASYKAPEQRELNTYLASLDLDPSLGRRLCAEIPGDESDALQREILKMLLIKQLPTMTPASAGAVCLVGPQGAGKTTTIAKIAAQHVLTHGRDGIAILTTDVARVGAQEQLRAYGRILQIPVHTAVDLEEAVKTYRILRKKKLVLIDTAGMSFRDSRGINELQQLTGAMQDVQVFVTVPADAEAYVQSEIIDAYAPLAPLGAIVTRIDEAMRLGGVISNLIQHRLPVAWCANGPKVPQNLSAADGAKLVNMAVRMARAFELKRGPEIEHQPALAEAAQQNANIAPMAVRGGLSLRV</sequence>
<dbReference type="SMART" id="SM00962">
    <property type="entry name" value="SRP54"/>
    <property type="match status" value="1"/>
</dbReference>
<dbReference type="InterPro" id="IPR020006">
    <property type="entry name" value="FlhF"/>
</dbReference>
<dbReference type="SUPFAM" id="SSF52540">
    <property type="entry name" value="P-loop containing nucleoside triphosphate hydrolases"/>
    <property type="match status" value="1"/>
</dbReference>
<dbReference type="Pfam" id="PF00448">
    <property type="entry name" value="SRP54"/>
    <property type="match status" value="1"/>
</dbReference>
<keyword evidence="10" id="KW-0472">Membrane</keyword>
<name>A0A127M3Q0_9GAMM</name>
<dbReference type="Proteomes" id="UP000074119">
    <property type="component" value="Chromosome"/>
</dbReference>
<dbReference type="CDD" id="cd17873">
    <property type="entry name" value="FlhF"/>
    <property type="match status" value="1"/>
</dbReference>
<dbReference type="GO" id="GO:0015031">
    <property type="term" value="P:protein transport"/>
    <property type="evidence" value="ECO:0007669"/>
    <property type="project" value="UniProtKB-KW"/>
</dbReference>
<dbReference type="Gene3D" id="3.40.50.300">
    <property type="entry name" value="P-loop containing nucleotide triphosphate hydrolases"/>
    <property type="match status" value="1"/>
</dbReference>
<feature type="region of interest" description="Disordered" evidence="14">
    <location>
        <begin position="115"/>
        <end position="138"/>
    </location>
</feature>
<dbReference type="PANTHER" id="PTHR43134:SF3">
    <property type="entry name" value="FLAGELLAR BIOSYNTHESIS PROTEIN FLHF"/>
    <property type="match status" value="1"/>
</dbReference>
<evidence type="ECO:0000313" key="17">
    <source>
        <dbReference type="EMBL" id="AMO67869.1"/>
    </source>
</evidence>
<keyword evidence="6" id="KW-0547">Nucleotide-binding</keyword>
<evidence type="ECO:0000256" key="9">
    <source>
        <dbReference type="ARBA" id="ARBA00023134"/>
    </source>
</evidence>
<dbReference type="KEGG" id="zal:AZF00_05940"/>
<evidence type="ECO:0000256" key="7">
    <source>
        <dbReference type="ARBA" id="ARBA00022795"/>
    </source>
</evidence>
<dbReference type="PANTHER" id="PTHR43134">
    <property type="entry name" value="SIGNAL RECOGNITION PARTICLE RECEPTOR SUBUNIT ALPHA"/>
    <property type="match status" value="1"/>
</dbReference>
<keyword evidence="5" id="KW-1003">Cell membrane</keyword>
<dbReference type="InterPro" id="IPR003593">
    <property type="entry name" value="AAA+_ATPase"/>
</dbReference>
<dbReference type="GO" id="GO:0005047">
    <property type="term" value="F:signal recognition particle binding"/>
    <property type="evidence" value="ECO:0007669"/>
    <property type="project" value="TreeGrafter"/>
</dbReference>
<dbReference type="NCBIfam" id="TIGR03499">
    <property type="entry name" value="FlhF"/>
    <property type="match status" value="1"/>
</dbReference>
<dbReference type="InterPro" id="IPR027417">
    <property type="entry name" value="P-loop_NTPase"/>
</dbReference>
<evidence type="ECO:0000256" key="8">
    <source>
        <dbReference type="ARBA" id="ARBA00022927"/>
    </source>
</evidence>
<evidence type="ECO:0000256" key="10">
    <source>
        <dbReference type="ARBA" id="ARBA00023136"/>
    </source>
</evidence>
<dbReference type="AlphaFoldDB" id="A0A127M3Q0"/>
<evidence type="ECO:0000256" key="1">
    <source>
        <dbReference type="ARBA" id="ARBA00004413"/>
    </source>
</evidence>
<dbReference type="STRING" id="1470434.AZF00_05940"/>
<feature type="domain" description="SRP54-type proteins GTP-binding" evidence="16">
    <location>
        <begin position="231"/>
        <end position="423"/>
    </location>
</feature>
<keyword evidence="11" id="KW-1006">Bacterial flagellum protein export</keyword>
<evidence type="ECO:0000256" key="2">
    <source>
        <dbReference type="ARBA" id="ARBA00008531"/>
    </source>
</evidence>
<dbReference type="InterPro" id="IPR047040">
    <property type="entry name" value="FlhF__GTPase_dom"/>
</dbReference>
<evidence type="ECO:0000313" key="18">
    <source>
        <dbReference type="Proteomes" id="UP000074119"/>
    </source>
</evidence>
<evidence type="ECO:0000259" key="15">
    <source>
        <dbReference type="SMART" id="SM00382"/>
    </source>
</evidence>
<dbReference type="Gene3D" id="1.20.120.1380">
    <property type="entry name" value="Flagellar FlhF biosynthesis protein, N domain"/>
    <property type="match status" value="1"/>
</dbReference>
<dbReference type="GO" id="GO:0005886">
    <property type="term" value="C:plasma membrane"/>
    <property type="evidence" value="ECO:0007669"/>
    <property type="project" value="UniProtKB-SubCell"/>
</dbReference>
<gene>
    <name evidence="17" type="ORF">AZF00_05940</name>
</gene>
<keyword evidence="4" id="KW-0813">Transport</keyword>
<reference evidence="17 18" key="1">
    <citation type="submission" date="2015-12" db="EMBL/GenBank/DDBJ databases">
        <authorList>
            <person name="Shamseldin A."/>
            <person name="Moawad H."/>
            <person name="Abd El-Rahim W.M."/>
            <person name="Sadowsky M.J."/>
        </authorList>
    </citation>
    <scope>NUCLEOTIDE SEQUENCE [LARGE SCALE GENOMIC DNA]</scope>
    <source>
        <strain evidence="17 18">SM2</strain>
    </source>
</reference>
<keyword evidence="8" id="KW-0653">Protein transport</keyword>
<evidence type="ECO:0000256" key="11">
    <source>
        <dbReference type="ARBA" id="ARBA00023225"/>
    </source>
</evidence>
<feature type="domain" description="AAA+ ATPase" evidence="15">
    <location>
        <begin position="230"/>
        <end position="396"/>
    </location>
</feature>
<comment type="subcellular location">
    <subcellularLocation>
        <location evidence="1">Cell membrane</location>
        <topology evidence="1">Peripheral membrane protein</topology>
        <orientation evidence="1">Cytoplasmic side</orientation>
    </subcellularLocation>
</comment>
<evidence type="ECO:0000256" key="5">
    <source>
        <dbReference type="ARBA" id="ARBA00022475"/>
    </source>
</evidence>
<comment type="function">
    <text evidence="12">Necessary for flagellar biosynthesis. May be involved in translocation of the flagellum.</text>
</comment>
<dbReference type="GO" id="GO:0006614">
    <property type="term" value="P:SRP-dependent cotranslational protein targeting to membrane"/>
    <property type="evidence" value="ECO:0007669"/>
    <property type="project" value="UniProtKB-UniRule"/>
</dbReference>
<evidence type="ECO:0000256" key="14">
    <source>
        <dbReference type="SAM" id="MobiDB-lite"/>
    </source>
</evidence>
<dbReference type="FunFam" id="3.40.50.300:FF:000695">
    <property type="entry name" value="Flagellar biosynthesis regulator FlhF"/>
    <property type="match status" value="1"/>
</dbReference>
<evidence type="ECO:0000256" key="3">
    <source>
        <dbReference type="ARBA" id="ARBA00014919"/>
    </source>
</evidence>
<dbReference type="GO" id="GO:0044781">
    <property type="term" value="P:bacterial-type flagellum organization"/>
    <property type="evidence" value="ECO:0007669"/>
    <property type="project" value="UniProtKB-UniRule"/>
</dbReference>
<evidence type="ECO:0000256" key="6">
    <source>
        <dbReference type="ARBA" id="ARBA00022741"/>
    </source>
</evidence>
<dbReference type="EMBL" id="CP014544">
    <property type="protein sequence ID" value="AMO67869.1"/>
    <property type="molecule type" value="Genomic_DNA"/>
</dbReference>
<keyword evidence="7" id="KW-1005">Bacterial flagellum biogenesis</keyword>
<dbReference type="GO" id="GO:0005525">
    <property type="term" value="F:GTP binding"/>
    <property type="evidence" value="ECO:0007669"/>
    <property type="project" value="UniProtKB-UniRule"/>
</dbReference>
<accession>A0A127M3Q0</accession>
<comment type="similarity">
    <text evidence="2">Belongs to the GTP-binding SRP family.</text>
</comment>
<keyword evidence="9" id="KW-0342">GTP-binding</keyword>
<evidence type="ECO:0000256" key="12">
    <source>
        <dbReference type="ARBA" id="ARBA00025337"/>
    </source>
</evidence>
<dbReference type="RefSeq" id="WP_008246920.1">
    <property type="nucleotide sequence ID" value="NZ_CP014544.1"/>
</dbReference>